<dbReference type="Proteomes" id="UP000712600">
    <property type="component" value="Unassembled WGS sequence"/>
</dbReference>
<feature type="region of interest" description="Disordered" evidence="1">
    <location>
        <begin position="1"/>
        <end position="22"/>
    </location>
</feature>
<comment type="caution">
    <text evidence="2">The sequence shown here is derived from an EMBL/GenBank/DDBJ whole genome shotgun (WGS) entry which is preliminary data.</text>
</comment>
<evidence type="ECO:0000313" key="2">
    <source>
        <dbReference type="EMBL" id="KAF3525076.1"/>
    </source>
</evidence>
<dbReference type="AlphaFoldDB" id="A0A8S9Q324"/>
<feature type="compositionally biased region" description="Basic and acidic residues" evidence="1">
    <location>
        <begin position="140"/>
        <end position="154"/>
    </location>
</feature>
<accession>A0A8S9Q324</accession>
<evidence type="ECO:0000313" key="3">
    <source>
        <dbReference type="Proteomes" id="UP000712600"/>
    </source>
</evidence>
<name>A0A8S9Q324_BRACR</name>
<organism evidence="2 3">
    <name type="scientific">Brassica cretica</name>
    <name type="common">Mustard</name>
    <dbReference type="NCBI Taxonomy" id="69181"/>
    <lineage>
        <taxon>Eukaryota</taxon>
        <taxon>Viridiplantae</taxon>
        <taxon>Streptophyta</taxon>
        <taxon>Embryophyta</taxon>
        <taxon>Tracheophyta</taxon>
        <taxon>Spermatophyta</taxon>
        <taxon>Magnoliopsida</taxon>
        <taxon>eudicotyledons</taxon>
        <taxon>Gunneridae</taxon>
        <taxon>Pentapetalae</taxon>
        <taxon>rosids</taxon>
        <taxon>malvids</taxon>
        <taxon>Brassicales</taxon>
        <taxon>Brassicaceae</taxon>
        <taxon>Brassiceae</taxon>
        <taxon>Brassica</taxon>
    </lineage>
</organism>
<gene>
    <name evidence="2" type="ORF">F2Q69_00047696</name>
</gene>
<evidence type="ECO:0000256" key="1">
    <source>
        <dbReference type="SAM" id="MobiDB-lite"/>
    </source>
</evidence>
<feature type="compositionally biased region" description="Basic residues" evidence="1">
    <location>
        <begin position="156"/>
        <end position="166"/>
    </location>
</feature>
<protein>
    <submittedName>
        <fullName evidence="2">Uncharacterized protein</fullName>
    </submittedName>
</protein>
<feature type="region of interest" description="Disordered" evidence="1">
    <location>
        <begin position="74"/>
        <end position="193"/>
    </location>
</feature>
<proteinExistence type="predicted"/>
<sequence length="193" mass="21408">MATDDQQTRIGGDIGDNASTTPAANVSAVKANANTAAFEEMFTAFKKKSEEQEKLIGSLAKQVETLTARTRAVIPRGATKVRRRRLDFATPLDRPETTPAAARKNSENLPPLVRETEDNEREQDNLDLSNQSGNSDEDVDVHPRRTRSRPDTILRSRTHDRRRRKYLLGGTGEAIRGASPNHPQQTQTSSENC</sequence>
<feature type="compositionally biased region" description="Polar residues" evidence="1">
    <location>
        <begin position="181"/>
        <end position="193"/>
    </location>
</feature>
<dbReference type="EMBL" id="QGKX02001347">
    <property type="protein sequence ID" value="KAF3525076.1"/>
    <property type="molecule type" value="Genomic_DNA"/>
</dbReference>
<reference evidence="2" key="1">
    <citation type="submission" date="2019-12" db="EMBL/GenBank/DDBJ databases">
        <title>Genome sequencing and annotation of Brassica cretica.</title>
        <authorList>
            <person name="Studholme D.J."/>
            <person name="Sarris P."/>
        </authorList>
    </citation>
    <scope>NUCLEOTIDE SEQUENCE</scope>
    <source>
        <strain evidence="2">PFS-109/04</strain>
        <tissue evidence="2">Leaf</tissue>
    </source>
</reference>